<gene>
    <name evidence="1" type="ORF">Sole_gp11</name>
</gene>
<dbReference type="EMBL" id="MZ089979">
    <property type="protein sequence ID" value="QWE49663.1"/>
    <property type="molecule type" value="Genomic_DNA"/>
</dbReference>
<sequence>MLDQIQLPEHPAETKQERLEQVLNLVVEKLPFQVKILAGTFLPSFRQALLSDEFEDNIDGGLERVKEVIDYVQHGTHPSE</sequence>
<reference evidence="1" key="1">
    <citation type="submission" date="2021-05" db="EMBL/GenBank/DDBJ databases">
        <title>Comparative Genomics of Plasmidial Prophages Sato and Sole Expands the Genetic Diversity found in the Genus Betatectivirus.</title>
        <authorList>
            <person name="Gillis A."/>
            <person name="Hock L."/>
            <person name="Mahillon J."/>
        </authorList>
    </citation>
    <scope>NUCLEOTIDE SEQUENCE</scope>
    <source>
        <strain evidence="1">Sole</strain>
    </source>
</reference>
<accession>A0A8E8U3F4</accession>
<evidence type="ECO:0000313" key="1">
    <source>
        <dbReference type="EMBL" id="QWE49663.1"/>
    </source>
</evidence>
<protein>
    <submittedName>
        <fullName evidence="1">Uncharacterized protein</fullName>
    </submittedName>
</protein>
<name>A0A8E8U3F4_9VIRU</name>
<proteinExistence type="predicted"/>
<organism evidence="1 2">
    <name type="scientific">Bacillus phage Sole</name>
    <dbReference type="NCBI Taxonomy" id="1260287"/>
    <lineage>
        <taxon>Viruses</taxon>
        <taxon>Varidnaviria</taxon>
        <taxon>Bamfordvirae</taxon>
        <taxon>Preplasmiviricota</taxon>
        <taxon>Prepoliviricotina</taxon>
        <taxon>Tectiliviricetes</taxon>
        <taxon>Kalamavirales</taxon>
        <taxon>Tectiviridae</taxon>
        <taxon>Betatectivirus</taxon>
        <taxon>Betatectivirus sole</taxon>
    </lineage>
</organism>
<dbReference type="Proteomes" id="UP000683116">
    <property type="component" value="Segment"/>
</dbReference>
<keyword evidence="2" id="KW-1185">Reference proteome</keyword>
<evidence type="ECO:0000313" key="2">
    <source>
        <dbReference type="Proteomes" id="UP000683116"/>
    </source>
</evidence>